<name>A0ABU5L8F0_9RICK</name>
<protein>
    <submittedName>
        <fullName evidence="1">Helix-turn-helix transcriptional regulator</fullName>
    </submittedName>
</protein>
<proteinExistence type="predicted"/>
<dbReference type="SUPFAM" id="SSF48295">
    <property type="entry name" value="TrpR-like"/>
    <property type="match status" value="1"/>
</dbReference>
<dbReference type="PIRSF" id="PIRSF012508">
    <property type="entry name" value="YerC"/>
    <property type="match status" value="1"/>
</dbReference>
<dbReference type="PANTHER" id="PTHR40080">
    <property type="entry name" value="LMO1763 PROTEIN"/>
    <property type="match status" value="1"/>
</dbReference>
<gene>
    <name evidence="1" type="ORF">Cyrtocomes_00778</name>
</gene>
<evidence type="ECO:0000313" key="1">
    <source>
        <dbReference type="EMBL" id="MDZ5762398.1"/>
    </source>
</evidence>
<accession>A0ABU5L8F0</accession>
<dbReference type="NCBIfam" id="TIGR02531">
    <property type="entry name" value="yecD_yerC"/>
    <property type="match status" value="1"/>
</dbReference>
<dbReference type="InterPro" id="IPR038116">
    <property type="entry name" value="TrpR-like_sf"/>
</dbReference>
<dbReference type="PANTHER" id="PTHR40080:SF1">
    <property type="entry name" value="TRPR-LIKE PROTEIN YERC_YECD"/>
    <property type="match status" value="1"/>
</dbReference>
<sequence length="100" mass="11739">MSSLLEKEKDLYSAILTLKTQEDCAAFFRDLCTPSEIRSMRERWLVAQLLYKGDMSYRQIHEETKVSIATITRVARFLFHEDYSGYRLLLKAISERGLNK</sequence>
<dbReference type="EMBL" id="JARGYT010000044">
    <property type="protein sequence ID" value="MDZ5762398.1"/>
    <property type="molecule type" value="Genomic_DNA"/>
</dbReference>
<dbReference type="Gene3D" id="1.10.1270.10">
    <property type="entry name" value="TrpR-like"/>
    <property type="match status" value="1"/>
</dbReference>
<reference evidence="1 2" key="1">
    <citation type="submission" date="2023-02" db="EMBL/GenBank/DDBJ databases">
        <title>Host association and intracellularity evolved multiple times independently in the Rickettsiales.</title>
        <authorList>
            <person name="Castelli M."/>
            <person name="Nardi T."/>
            <person name="Gammuto L."/>
            <person name="Bellinzona G."/>
            <person name="Sabaneyeva E."/>
            <person name="Potekhin A."/>
            <person name="Serra V."/>
            <person name="Petroni G."/>
            <person name="Sassera D."/>
        </authorList>
    </citation>
    <scope>NUCLEOTIDE SEQUENCE [LARGE SCALE GENOMIC DNA]</scope>
    <source>
        <strain evidence="1 2">BOD18</strain>
    </source>
</reference>
<evidence type="ECO:0000313" key="2">
    <source>
        <dbReference type="Proteomes" id="UP001293791"/>
    </source>
</evidence>
<comment type="caution">
    <text evidence="1">The sequence shown here is derived from an EMBL/GenBank/DDBJ whole genome shotgun (WGS) entry which is preliminary data.</text>
</comment>
<dbReference type="InterPro" id="IPR000831">
    <property type="entry name" value="Trp_repress"/>
</dbReference>
<dbReference type="Pfam" id="PF01371">
    <property type="entry name" value="Trp_repressor"/>
    <property type="match status" value="1"/>
</dbReference>
<dbReference type="Proteomes" id="UP001293791">
    <property type="component" value="Unassembled WGS sequence"/>
</dbReference>
<dbReference type="InterPro" id="IPR010921">
    <property type="entry name" value="Trp_repressor/repl_initiator"/>
</dbReference>
<dbReference type="InterPro" id="IPR013368">
    <property type="entry name" value="YecD_YerC"/>
</dbReference>
<keyword evidence="2" id="KW-1185">Reference proteome</keyword>
<organism evidence="1 2">
    <name type="scientific">Candidatus Cyrtobacter comes</name>
    <dbReference type="NCBI Taxonomy" id="675776"/>
    <lineage>
        <taxon>Bacteria</taxon>
        <taxon>Pseudomonadati</taxon>
        <taxon>Pseudomonadota</taxon>
        <taxon>Alphaproteobacteria</taxon>
        <taxon>Rickettsiales</taxon>
        <taxon>Candidatus Midichloriaceae</taxon>
        <taxon>Candidatus Cyrtobacter</taxon>
    </lineage>
</organism>